<gene>
    <name evidence="2" type="ORF">BaRGS_00011017</name>
</gene>
<feature type="region of interest" description="Disordered" evidence="1">
    <location>
        <begin position="129"/>
        <end position="160"/>
    </location>
</feature>
<name>A0ABD0LEZ7_9CAEN</name>
<keyword evidence="3" id="KW-1185">Reference proteome</keyword>
<evidence type="ECO:0000256" key="1">
    <source>
        <dbReference type="SAM" id="MobiDB-lite"/>
    </source>
</evidence>
<dbReference type="Proteomes" id="UP001519460">
    <property type="component" value="Unassembled WGS sequence"/>
</dbReference>
<feature type="compositionally biased region" description="Basic and acidic residues" evidence="1">
    <location>
        <begin position="129"/>
        <end position="146"/>
    </location>
</feature>
<accession>A0ABD0LEZ7</accession>
<comment type="caution">
    <text evidence="2">The sequence shown here is derived from an EMBL/GenBank/DDBJ whole genome shotgun (WGS) entry which is preliminary data.</text>
</comment>
<feature type="compositionally biased region" description="Polar residues" evidence="1">
    <location>
        <begin position="1"/>
        <end position="10"/>
    </location>
</feature>
<proteinExistence type="predicted"/>
<dbReference type="EMBL" id="JACVVK020000056">
    <property type="protein sequence ID" value="KAK7497622.1"/>
    <property type="molecule type" value="Genomic_DNA"/>
</dbReference>
<protein>
    <submittedName>
        <fullName evidence="2">Uncharacterized protein</fullName>
    </submittedName>
</protein>
<reference evidence="2 3" key="1">
    <citation type="journal article" date="2023" name="Sci. Data">
        <title>Genome assembly of the Korean intertidal mud-creeper Batillaria attramentaria.</title>
        <authorList>
            <person name="Patra A.K."/>
            <person name="Ho P.T."/>
            <person name="Jun S."/>
            <person name="Lee S.J."/>
            <person name="Kim Y."/>
            <person name="Won Y.J."/>
        </authorList>
    </citation>
    <scope>NUCLEOTIDE SEQUENCE [LARGE SCALE GENOMIC DNA]</scope>
    <source>
        <strain evidence="2">Wonlab-2016</strain>
    </source>
</reference>
<evidence type="ECO:0000313" key="3">
    <source>
        <dbReference type="Proteomes" id="UP001519460"/>
    </source>
</evidence>
<sequence length="160" mass="17100">MQPSVPITDSQSEKNETDVSVGSCKISMAMPSGDRKFTYSVMISPGEKNLSAIFVGTNLDHAANKLASEARGRGIGIVTSCLGNGDADVYVVNPEHSPSNAANRPRELDAGHYDNLDLGQINVASVYEDISKPAQERETSPQHVDGKQITGIETAEQPRT</sequence>
<evidence type="ECO:0000313" key="2">
    <source>
        <dbReference type="EMBL" id="KAK7497622.1"/>
    </source>
</evidence>
<dbReference type="AlphaFoldDB" id="A0ABD0LEZ7"/>
<organism evidence="2 3">
    <name type="scientific">Batillaria attramentaria</name>
    <dbReference type="NCBI Taxonomy" id="370345"/>
    <lineage>
        <taxon>Eukaryota</taxon>
        <taxon>Metazoa</taxon>
        <taxon>Spiralia</taxon>
        <taxon>Lophotrochozoa</taxon>
        <taxon>Mollusca</taxon>
        <taxon>Gastropoda</taxon>
        <taxon>Caenogastropoda</taxon>
        <taxon>Sorbeoconcha</taxon>
        <taxon>Cerithioidea</taxon>
        <taxon>Batillariidae</taxon>
        <taxon>Batillaria</taxon>
    </lineage>
</organism>
<feature type="region of interest" description="Disordered" evidence="1">
    <location>
        <begin position="1"/>
        <end position="20"/>
    </location>
</feature>